<protein>
    <submittedName>
        <fullName evidence="2">Uncharacterized protein DDB_G0284459-like</fullName>
    </submittedName>
</protein>
<reference evidence="2" key="1">
    <citation type="submission" date="2025-08" db="UniProtKB">
        <authorList>
            <consortium name="RefSeq"/>
        </authorList>
    </citation>
    <scope>IDENTIFICATION</scope>
    <source>
        <tissue evidence="2">Whole insect</tissue>
    </source>
</reference>
<dbReference type="RefSeq" id="XP_028142846.1">
    <property type="nucleotide sequence ID" value="XM_028287045.1"/>
</dbReference>
<feature type="region of interest" description="Disordered" evidence="1">
    <location>
        <begin position="74"/>
        <end position="143"/>
    </location>
</feature>
<dbReference type="AlphaFoldDB" id="A0A6P7G1U9"/>
<accession>A0A6P7G1U9</accession>
<evidence type="ECO:0000313" key="2">
    <source>
        <dbReference type="RefSeq" id="XP_028142846.1"/>
    </source>
</evidence>
<proteinExistence type="predicted"/>
<gene>
    <name evidence="2" type="primary">LOC114336687</name>
</gene>
<dbReference type="InParanoid" id="A0A6P7G1U9"/>
<sequence length="192" mass="20763">MPFRGRILVELASKSVNPPNSTQIYENCDIAHDPVPTEKQIINEEVLLSTASNVEDPNSNTPILLNATDLSEHSNNTVDNNVSDFSPVSDDDKEYLPYSSKKKRRYKNLLGPPNTKKLRRASSSSDSSSSSDTSSSTTSSCSFCSSCSSSNSGLSTSSLSGTHKSESVKHPVYVAMENNISVESINMLTKCS</sequence>
<feature type="compositionally biased region" description="Polar residues" evidence="1">
    <location>
        <begin position="74"/>
        <end position="86"/>
    </location>
</feature>
<evidence type="ECO:0000256" key="1">
    <source>
        <dbReference type="SAM" id="MobiDB-lite"/>
    </source>
</evidence>
<organism evidence="2">
    <name type="scientific">Diabrotica virgifera virgifera</name>
    <name type="common">western corn rootworm</name>
    <dbReference type="NCBI Taxonomy" id="50390"/>
    <lineage>
        <taxon>Eukaryota</taxon>
        <taxon>Metazoa</taxon>
        <taxon>Ecdysozoa</taxon>
        <taxon>Arthropoda</taxon>
        <taxon>Hexapoda</taxon>
        <taxon>Insecta</taxon>
        <taxon>Pterygota</taxon>
        <taxon>Neoptera</taxon>
        <taxon>Endopterygota</taxon>
        <taxon>Coleoptera</taxon>
        <taxon>Polyphaga</taxon>
        <taxon>Cucujiformia</taxon>
        <taxon>Chrysomeloidea</taxon>
        <taxon>Chrysomelidae</taxon>
        <taxon>Galerucinae</taxon>
        <taxon>Diabroticina</taxon>
        <taxon>Diabroticites</taxon>
        <taxon>Diabrotica</taxon>
    </lineage>
</organism>
<feature type="compositionally biased region" description="Low complexity" evidence="1">
    <location>
        <begin position="122"/>
        <end position="143"/>
    </location>
</feature>
<name>A0A6P7G1U9_DIAVI</name>